<feature type="compositionally biased region" description="Low complexity" evidence="1">
    <location>
        <begin position="458"/>
        <end position="485"/>
    </location>
</feature>
<reference evidence="2 3" key="1">
    <citation type="journal article" date="2014" name="PLoS Genet.">
        <title>Analysis of the Phlebiopsis gigantea genome, transcriptome and secretome provides insight into its pioneer colonization strategies of wood.</title>
        <authorList>
            <person name="Hori C."/>
            <person name="Ishida T."/>
            <person name="Igarashi K."/>
            <person name="Samejima M."/>
            <person name="Suzuki H."/>
            <person name="Master E."/>
            <person name="Ferreira P."/>
            <person name="Ruiz-Duenas F.J."/>
            <person name="Held B."/>
            <person name="Canessa P."/>
            <person name="Larrondo L.F."/>
            <person name="Schmoll M."/>
            <person name="Druzhinina I.S."/>
            <person name="Kubicek C.P."/>
            <person name="Gaskell J.A."/>
            <person name="Kersten P."/>
            <person name="St John F."/>
            <person name="Glasner J."/>
            <person name="Sabat G."/>
            <person name="Splinter BonDurant S."/>
            <person name="Syed K."/>
            <person name="Yadav J."/>
            <person name="Mgbeahuruike A.C."/>
            <person name="Kovalchuk A."/>
            <person name="Asiegbu F.O."/>
            <person name="Lackner G."/>
            <person name="Hoffmeister D."/>
            <person name="Rencoret J."/>
            <person name="Gutierrez A."/>
            <person name="Sun H."/>
            <person name="Lindquist E."/>
            <person name="Barry K."/>
            <person name="Riley R."/>
            <person name="Grigoriev I.V."/>
            <person name="Henrissat B."/>
            <person name="Kues U."/>
            <person name="Berka R.M."/>
            <person name="Martinez A.T."/>
            <person name="Covert S.F."/>
            <person name="Blanchette R.A."/>
            <person name="Cullen D."/>
        </authorList>
    </citation>
    <scope>NUCLEOTIDE SEQUENCE [LARGE SCALE GENOMIC DNA]</scope>
    <source>
        <strain evidence="2 3">11061_1 CR5-6</strain>
    </source>
</reference>
<accession>A0A0C3RU72</accession>
<feature type="compositionally biased region" description="Polar residues" evidence="1">
    <location>
        <begin position="98"/>
        <end position="107"/>
    </location>
</feature>
<name>A0A0C3RU72_PHLG1</name>
<feature type="region of interest" description="Disordered" evidence="1">
    <location>
        <begin position="688"/>
        <end position="744"/>
    </location>
</feature>
<feature type="compositionally biased region" description="Low complexity" evidence="1">
    <location>
        <begin position="267"/>
        <end position="276"/>
    </location>
</feature>
<proteinExistence type="predicted"/>
<feature type="compositionally biased region" description="Polar residues" evidence="1">
    <location>
        <begin position="730"/>
        <end position="742"/>
    </location>
</feature>
<feature type="region of interest" description="Disordered" evidence="1">
    <location>
        <begin position="431"/>
        <end position="485"/>
    </location>
</feature>
<feature type="region of interest" description="Disordered" evidence="1">
    <location>
        <begin position="631"/>
        <end position="666"/>
    </location>
</feature>
<feature type="compositionally biased region" description="Low complexity" evidence="1">
    <location>
        <begin position="696"/>
        <end position="714"/>
    </location>
</feature>
<keyword evidence="3" id="KW-1185">Reference proteome</keyword>
<feature type="compositionally biased region" description="Pro residues" evidence="1">
    <location>
        <begin position="109"/>
        <end position="121"/>
    </location>
</feature>
<evidence type="ECO:0000256" key="1">
    <source>
        <dbReference type="SAM" id="MobiDB-lite"/>
    </source>
</evidence>
<feature type="region of interest" description="Disordered" evidence="1">
    <location>
        <begin position="261"/>
        <end position="286"/>
    </location>
</feature>
<feature type="compositionally biased region" description="Polar residues" evidence="1">
    <location>
        <begin position="521"/>
        <end position="536"/>
    </location>
</feature>
<feature type="region of interest" description="Disordered" evidence="1">
    <location>
        <begin position="516"/>
        <end position="545"/>
    </location>
</feature>
<dbReference type="HOGENOM" id="CLU_306099_0_0_1"/>
<evidence type="ECO:0000313" key="2">
    <source>
        <dbReference type="EMBL" id="KIP04496.1"/>
    </source>
</evidence>
<feature type="region of interest" description="Disordered" evidence="1">
    <location>
        <begin position="299"/>
        <end position="323"/>
    </location>
</feature>
<gene>
    <name evidence="2" type="ORF">PHLGIDRAFT_129474</name>
</gene>
<dbReference type="EMBL" id="KN840572">
    <property type="protein sequence ID" value="KIP04496.1"/>
    <property type="molecule type" value="Genomic_DNA"/>
</dbReference>
<sequence length="947" mass="100810">MATFGVGSHSSPIVISDDEDEAYVELELEQRLSSPRDMLFDDDLQYGYGFEATVAHLAPHQSESYLDNPPHDLAPNARYVAGASDGNLVGQKRRRDGSPTSPEQHTPAQPLPARPRSPSPGAPLGESKRARKKRRRTELLEARNATQHSIALSQQNFAMGGPPVDVEPYIPMDIPGLSSLTQLNPIAPSFPALPFIHPPYLPPKPMTYQDFPIPIPPLPHPHMHFLPHIPMYPLPPPIPLPLLPTPPLPPAIPTMPIVPNPQPEAPPLASLPGSAPQNAVPTPDNARKAAMPKKVIGMTPDADPGSHHGTYTSPSPTFSPPNPARTLVMELLPKKFRTQAFVRGWASNFGPYSPRVDLNVKLGKALIEFPSADVARAAWESDRLAGDGKEHIRLWWYRVPGIGADAGVGEIEEGEIEDGEIQVRPMVQKSDARLNESNKRVKNVQEPLPPKPMVKVKTSTSVSSSSTLPTAISSTASSSTLGSPVDSNTRHFPPFLHATLPPKPFSFSSSSAGPIPALPAATSQAATHTPPNTGANLPNGKSPLVPAFSPTASSVLQSSVLQATASPFIPRSRTFSTAVTPAASSVSPPTCDNTQVVPATQIPTKPFDIQAGPETLTQASRRTISAVLLAHSNQETEGDRHSISSSRPGSPAPVTGALTLRPVPSTSPNLLHAASAVPMTQSALTTLPSNTPAVLSTPPMSTTSSSESRATRTPLKIPNQMQQKKIEEQAAQSPPSSGTATPVSDVEAMLVDDTSSTSKESSPATSAIDTASVIKESNLRQLVLSSMRARNASAGAAAPGTKSYTATVTVSEIKVHHPKLSLDDMATSFITQSIQAATLPSAADSLALVSPIFSEKALLSAKQHILERNIADQKGLMVQYVGARTKADRDRLKAAMAERSRAMEHEMDAITARAQAGKEAARALRFKWPETDRNACILVLSDDEGED</sequence>
<dbReference type="OrthoDB" id="2804702at2759"/>
<dbReference type="Proteomes" id="UP000053257">
    <property type="component" value="Unassembled WGS sequence"/>
</dbReference>
<protein>
    <recommendedName>
        <fullName evidence="4">RRM domain-containing protein</fullName>
    </recommendedName>
</protein>
<feature type="region of interest" description="Disordered" evidence="1">
    <location>
        <begin position="85"/>
        <end position="136"/>
    </location>
</feature>
<evidence type="ECO:0008006" key="4">
    <source>
        <dbReference type="Google" id="ProtNLM"/>
    </source>
</evidence>
<dbReference type="AlphaFoldDB" id="A0A0C3RU72"/>
<evidence type="ECO:0000313" key="3">
    <source>
        <dbReference type="Proteomes" id="UP000053257"/>
    </source>
</evidence>
<organism evidence="2 3">
    <name type="scientific">Phlebiopsis gigantea (strain 11061_1 CR5-6)</name>
    <name type="common">White-rot fungus</name>
    <name type="synonym">Peniophora gigantea</name>
    <dbReference type="NCBI Taxonomy" id="745531"/>
    <lineage>
        <taxon>Eukaryota</taxon>
        <taxon>Fungi</taxon>
        <taxon>Dikarya</taxon>
        <taxon>Basidiomycota</taxon>
        <taxon>Agaricomycotina</taxon>
        <taxon>Agaricomycetes</taxon>
        <taxon>Polyporales</taxon>
        <taxon>Phanerochaetaceae</taxon>
        <taxon>Phlebiopsis</taxon>
    </lineage>
</organism>